<dbReference type="RefSeq" id="WP_255974794.1">
    <property type="nucleotide sequence ID" value="NZ_JANFQF010000048.1"/>
</dbReference>
<sequence length="62" mass="6611">QSLWWDSATVRIPPATSVHPWVMTCAAHAAFAPRTLVRQIEDGPAIMTGAPEVVGRSAVDLA</sequence>
<feature type="non-terminal residue" evidence="1">
    <location>
        <position position="1"/>
    </location>
</feature>
<reference evidence="1 2" key="1">
    <citation type="submission" date="2022-07" db="EMBL/GenBank/DDBJ databases">
        <title>Degradation activity of malathion, p-nitrophenol and potential low-temperature adaptation strategy of Rhodococcus sp. FXJ9.536.</title>
        <authorList>
            <person name="Huang J."/>
            <person name="Huang Y."/>
        </authorList>
    </citation>
    <scope>NUCLEOTIDE SEQUENCE [LARGE SCALE GENOMIC DNA]</scope>
    <source>
        <strain evidence="1 2">FXJ9.536</strain>
    </source>
</reference>
<proteinExistence type="predicted"/>
<evidence type="ECO:0000313" key="2">
    <source>
        <dbReference type="Proteomes" id="UP001524501"/>
    </source>
</evidence>
<gene>
    <name evidence="1" type="ORF">NOF53_27380</name>
</gene>
<keyword evidence="2" id="KW-1185">Reference proteome</keyword>
<accession>A0ABT1QKK2</accession>
<organism evidence="1 2">
    <name type="scientific">Rhodococcus tibetensis</name>
    <dbReference type="NCBI Taxonomy" id="2965064"/>
    <lineage>
        <taxon>Bacteria</taxon>
        <taxon>Bacillati</taxon>
        <taxon>Actinomycetota</taxon>
        <taxon>Actinomycetes</taxon>
        <taxon>Mycobacteriales</taxon>
        <taxon>Nocardiaceae</taxon>
        <taxon>Rhodococcus</taxon>
    </lineage>
</organism>
<comment type="caution">
    <text evidence="1">The sequence shown here is derived from an EMBL/GenBank/DDBJ whole genome shotgun (WGS) entry which is preliminary data.</text>
</comment>
<protein>
    <submittedName>
        <fullName evidence="1">Uncharacterized protein</fullName>
    </submittedName>
</protein>
<name>A0ABT1QKK2_9NOCA</name>
<dbReference type="EMBL" id="JANFQF010000048">
    <property type="protein sequence ID" value="MCQ4122823.1"/>
    <property type="molecule type" value="Genomic_DNA"/>
</dbReference>
<evidence type="ECO:0000313" key="1">
    <source>
        <dbReference type="EMBL" id="MCQ4122823.1"/>
    </source>
</evidence>
<dbReference type="Proteomes" id="UP001524501">
    <property type="component" value="Unassembled WGS sequence"/>
</dbReference>